<dbReference type="OrthoDB" id="3289716at2"/>
<comment type="caution">
    <text evidence="2">The sequence shown here is derived from an EMBL/GenBank/DDBJ whole genome shotgun (WGS) entry which is preliminary data.</text>
</comment>
<evidence type="ECO:0000313" key="3">
    <source>
        <dbReference type="Proteomes" id="UP000282084"/>
    </source>
</evidence>
<gene>
    <name evidence="2" type="ORF">C8E97_5527</name>
</gene>
<accession>A0A495W7M6</accession>
<dbReference type="AlphaFoldDB" id="A0A495W7M6"/>
<dbReference type="Proteomes" id="UP000282084">
    <property type="component" value="Unassembled WGS sequence"/>
</dbReference>
<name>A0A495W7M6_9PSEU</name>
<evidence type="ECO:0000256" key="1">
    <source>
        <dbReference type="SAM" id="MobiDB-lite"/>
    </source>
</evidence>
<feature type="compositionally biased region" description="Basic and acidic residues" evidence="1">
    <location>
        <begin position="1"/>
        <end position="13"/>
    </location>
</feature>
<sequence>MARPSDDRPEGMSHHAGPWTPDDVLAMPGDRLQRVEPADGALLVGPRGTHRHERSAFRLMALACVKRKLCAEGGAPHHLVVDPEDAGITATLFEPSAGEHVEVARGAAGALTLDKPFPVTIELPP</sequence>
<proteinExistence type="predicted"/>
<dbReference type="RefSeq" id="WP_147455254.1">
    <property type="nucleotide sequence ID" value="NZ_RBXO01000001.1"/>
</dbReference>
<evidence type="ECO:0000313" key="2">
    <source>
        <dbReference type="EMBL" id="RKT56815.1"/>
    </source>
</evidence>
<reference evidence="2 3" key="1">
    <citation type="submission" date="2018-10" db="EMBL/GenBank/DDBJ databases">
        <title>Sequencing the genomes of 1000 actinobacteria strains.</title>
        <authorList>
            <person name="Klenk H.-P."/>
        </authorList>
    </citation>
    <scope>NUCLEOTIDE SEQUENCE [LARGE SCALE GENOMIC DNA]</scope>
    <source>
        <strain evidence="2 3">DSM 43800</strain>
    </source>
</reference>
<dbReference type="EMBL" id="RBXO01000001">
    <property type="protein sequence ID" value="RKT56815.1"/>
    <property type="molecule type" value="Genomic_DNA"/>
</dbReference>
<protein>
    <submittedName>
        <fullName evidence="2">Uncharacterized protein</fullName>
    </submittedName>
</protein>
<keyword evidence="3" id="KW-1185">Reference proteome</keyword>
<feature type="region of interest" description="Disordered" evidence="1">
    <location>
        <begin position="1"/>
        <end position="26"/>
    </location>
</feature>
<organism evidence="2 3">
    <name type="scientific">Saccharothrix australiensis</name>
    <dbReference type="NCBI Taxonomy" id="2072"/>
    <lineage>
        <taxon>Bacteria</taxon>
        <taxon>Bacillati</taxon>
        <taxon>Actinomycetota</taxon>
        <taxon>Actinomycetes</taxon>
        <taxon>Pseudonocardiales</taxon>
        <taxon>Pseudonocardiaceae</taxon>
        <taxon>Saccharothrix</taxon>
    </lineage>
</organism>